<reference evidence="2 3" key="1">
    <citation type="submission" date="2011-06" db="EMBL/GenBank/DDBJ databases">
        <title>The draft genome of Thiocapsa marina 5811.</title>
        <authorList>
            <consortium name="US DOE Joint Genome Institute (JGI-PGF)"/>
            <person name="Lucas S."/>
            <person name="Han J."/>
            <person name="Cheng J.-F."/>
            <person name="Goodwin L."/>
            <person name="Pitluck S."/>
            <person name="Peters L."/>
            <person name="Land M.L."/>
            <person name="Hauser L."/>
            <person name="Vogl K."/>
            <person name="Liu Z."/>
            <person name="Imhoff J."/>
            <person name="Thiel V."/>
            <person name="Frigaard N.-U."/>
            <person name="Bryant D."/>
            <person name="Woyke T.J."/>
        </authorList>
    </citation>
    <scope>NUCLEOTIDE SEQUENCE [LARGE SCALE GENOMIC DNA]</scope>
    <source>
        <strain evidence="2 3">5811</strain>
    </source>
</reference>
<evidence type="ECO:0000256" key="1">
    <source>
        <dbReference type="SAM" id="Phobius"/>
    </source>
</evidence>
<accession>F9UB84</accession>
<evidence type="ECO:0000313" key="3">
    <source>
        <dbReference type="Proteomes" id="UP000005459"/>
    </source>
</evidence>
<evidence type="ECO:0000313" key="2">
    <source>
        <dbReference type="EMBL" id="EGV18702.1"/>
    </source>
</evidence>
<dbReference type="RefSeq" id="WP_007192995.1">
    <property type="nucleotide sequence ID" value="NZ_AFWV01000006.1"/>
</dbReference>
<keyword evidence="1" id="KW-0472">Membrane</keyword>
<proteinExistence type="predicted"/>
<keyword evidence="1" id="KW-1133">Transmembrane helix</keyword>
<sequence length="169" mass="19157">MNRVLSKLKEEFLAILPPTLYFFVALHLVVVIRVLMLEGTDIRATTSVSIALAALILGKAVLIADLLPIINRFPEKPLIYNVLWKTLLYQMVAAAVHYAERLVDFARQAGGLVAGNEKLLAEIVWPHFWAIQILLFLLILMYCTLHELVRLIGKDKAKQLFFGPLPLRR</sequence>
<dbReference type="STRING" id="768671.ThimaDRAFT_2120"/>
<feature type="transmembrane region" description="Helical" evidence="1">
    <location>
        <begin position="128"/>
        <end position="149"/>
    </location>
</feature>
<feature type="transmembrane region" description="Helical" evidence="1">
    <location>
        <begin position="12"/>
        <end position="36"/>
    </location>
</feature>
<keyword evidence="1" id="KW-0812">Transmembrane</keyword>
<evidence type="ECO:0008006" key="4">
    <source>
        <dbReference type="Google" id="ProtNLM"/>
    </source>
</evidence>
<dbReference type="PATRIC" id="fig|768671.3.peg.2252"/>
<dbReference type="Proteomes" id="UP000005459">
    <property type="component" value="Unassembled WGS sequence"/>
</dbReference>
<dbReference type="OrthoDB" id="9002176at2"/>
<dbReference type="eggNOG" id="ENOG503163F">
    <property type="taxonomic scope" value="Bacteria"/>
</dbReference>
<gene>
    <name evidence="2" type="ORF">ThimaDRAFT_2120</name>
</gene>
<protein>
    <recommendedName>
        <fullName evidence="4">Transmembrane protein</fullName>
    </recommendedName>
</protein>
<feature type="transmembrane region" description="Helical" evidence="1">
    <location>
        <begin position="48"/>
        <end position="70"/>
    </location>
</feature>
<dbReference type="EMBL" id="AFWV01000006">
    <property type="protein sequence ID" value="EGV18702.1"/>
    <property type="molecule type" value="Genomic_DNA"/>
</dbReference>
<organism evidence="2 3">
    <name type="scientific">Thiocapsa marina 5811</name>
    <dbReference type="NCBI Taxonomy" id="768671"/>
    <lineage>
        <taxon>Bacteria</taxon>
        <taxon>Pseudomonadati</taxon>
        <taxon>Pseudomonadota</taxon>
        <taxon>Gammaproteobacteria</taxon>
        <taxon>Chromatiales</taxon>
        <taxon>Chromatiaceae</taxon>
        <taxon>Thiocapsa</taxon>
    </lineage>
</organism>
<dbReference type="AlphaFoldDB" id="F9UB84"/>
<keyword evidence="3" id="KW-1185">Reference proteome</keyword>
<name>F9UB84_9GAMM</name>